<dbReference type="Proteomes" id="UP000298493">
    <property type="component" value="Unassembled WGS sequence"/>
</dbReference>
<evidence type="ECO:0000313" key="2">
    <source>
        <dbReference type="Proteomes" id="UP000298493"/>
    </source>
</evidence>
<protein>
    <submittedName>
        <fullName evidence="1">Uncharacterized protein</fullName>
    </submittedName>
</protein>
<dbReference type="AlphaFoldDB" id="A0A4Z1PF85"/>
<evidence type="ECO:0000313" key="1">
    <source>
        <dbReference type="EMBL" id="TID23991.1"/>
    </source>
</evidence>
<name>A0A4Z1PF85_9PEZI</name>
<accession>A0A4Z1PF85</accession>
<proteinExistence type="predicted"/>
<gene>
    <name evidence="1" type="ORF">E6O75_ATG02356</name>
</gene>
<organism evidence="1 2">
    <name type="scientific">Venturia nashicola</name>
    <dbReference type="NCBI Taxonomy" id="86259"/>
    <lineage>
        <taxon>Eukaryota</taxon>
        <taxon>Fungi</taxon>
        <taxon>Dikarya</taxon>
        <taxon>Ascomycota</taxon>
        <taxon>Pezizomycotina</taxon>
        <taxon>Dothideomycetes</taxon>
        <taxon>Pleosporomycetidae</taxon>
        <taxon>Venturiales</taxon>
        <taxon>Venturiaceae</taxon>
        <taxon>Venturia</taxon>
    </lineage>
</organism>
<sequence length="265" mass="30118">MIRDRFLTLLFPDSPEDDQVQSQIESLENETEAPKMPTSFLKLPSELRKMAQLRGRHELVEFYGTEKVKVAQLVAALETAVGRTCSAVLVEIQHAKTKWLAELRETQKTLEAAGAAHFNGLEENKKRLGTSHVEDRHLGLASTASSIWLEKKKEIQKTKGNRNYESFRSLVDDHVHPPWDNYARRHDMLRYAVSVDARVGPSGVEWCGPGYGRFGHPPSTWECLGFNCELKRTSVELSRVWTTDTGTVRRFRWTSGLESHCELAP</sequence>
<keyword evidence="2" id="KW-1185">Reference proteome</keyword>
<comment type="caution">
    <text evidence="1">The sequence shown here is derived from an EMBL/GenBank/DDBJ whole genome shotgun (WGS) entry which is preliminary data.</text>
</comment>
<reference evidence="1 2" key="1">
    <citation type="submission" date="2019-04" db="EMBL/GenBank/DDBJ databases">
        <title>High contiguity whole genome sequence and gene annotation resource for two Venturia nashicola isolates.</title>
        <authorList>
            <person name="Prokchorchik M."/>
            <person name="Won K."/>
            <person name="Lee Y."/>
            <person name="Choi E.D."/>
            <person name="Segonzac C."/>
            <person name="Sohn K.H."/>
        </authorList>
    </citation>
    <scope>NUCLEOTIDE SEQUENCE [LARGE SCALE GENOMIC DNA]</scope>
    <source>
        <strain evidence="1 2">PRI2</strain>
    </source>
</reference>
<dbReference type="EMBL" id="SNSC02000005">
    <property type="protein sequence ID" value="TID23991.1"/>
    <property type="molecule type" value="Genomic_DNA"/>
</dbReference>